<dbReference type="InterPro" id="IPR002181">
    <property type="entry name" value="Fibrinogen_a/b/g_C_dom"/>
</dbReference>
<dbReference type="Gene3D" id="3.90.215.10">
    <property type="entry name" value="Gamma Fibrinogen, chain A, domain 1"/>
    <property type="match status" value="1"/>
</dbReference>
<evidence type="ECO:0000256" key="2">
    <source>
        <dbReference type="ARBA" id="ARBA00022525"/>
    </source>
</evidence>
<protein>
    <submittedName>
        <fullName evidence="5">FGL1-like protein</fullName>
    </submittedName>
</protein>
<comment type="subcellular location">
    <subcellularLocation>
        <location evidence="1">Secreted</location>
    </subcellularLocation>
</comment>
<dbReference type="SUPFAM" id="SSF56496">
    <property type="entry name" value="Fibrinogen C-terminal domain-like"/>
    <property type="match status" value="1"/>
</dbReference>
<dbReference type="Pfam" id="PF00147">
    <property type="entry name" value="Fibrinogen_C"/>
    <property type="match status" value="2"/>
</dbReference>
<dbReference type="Proteomes" id="UP001164746">
    <property type="component" value="Chromosome 4"/>
</dbReference>
<name>A0ABY7E1E3_MYAAR</name>
<keyword evidence="6" id="KW-1185">Reference proteome</keyword>
<keyword evidence="3" id="KW-1015">Disulfide bond</keyword>
<dbReference type="SMART" id="SM00186">
    <property type="entry name" value="FBG"/>
    <property type="match status" value="1"/>
</dbReference>
<keyword evidence="2" id="KW-0964">Secreted</keyword>
<reference evidence="5" key="1">
    <citation type="submission" date="2022-11" db="EMBL/GenBank/DDBJ databases">
        <title>Centuries of genome instability and evolution in soft-shell clam transmissible cancer (bioRxiv).</title>
        <authorList>
            <person name="Hart S.F.M."/>
            <person name="Yonemitsu M.A."/>
            <person name="Giersch R.M."/>
            <person name="Beal B.F."/>
            <person name="Arriagada G."/>
            <person name="Davis B.W."/>
            <person name="Ostrander E.A."/>
            <person name="Goff S.P."/>
            <person name="Metzger M.J."/>
        </authorList>
    </citation>
    <scope>NUCLEOTIDE SEQUENCE</scope>
    <source>
        <strain evidence="5">MELC-2E11</strain>
        <tissue evidence="5">Siphon/mantle</tissue>
    </source>
</reference>
<dbReference type="InterPro" id="IPR036056">
    <property type="entry name" value="Fibrinogen-like_C"/>
</dbReference>
<proteinExistence type="predicted"/>
<dbReference type="PROSITE" id="PS00514">
    <property type="entry name" value="FIBRINOGEN_C_1"/>
    <property type="match status" value="1"/>
</dbReference>
<dbReference type="InterPro" id="IPR037579">
    <property type="entry name" value="FIB_ANG-like"/>
</dbReference>
<dbReference type="InterPro" id="IPR014716">
    <property type="entry name" value="Fibrinogen_a/b/g_C_1"/>
</dbReference>
<evidence type="ECO:0000313" key="5">
    <source>
        <dbReference type="EMBL" id="WAR03813.1"/>
    </source>
</evidence>
<evidence type="ECO:0000313" key="6">
    <source>
        <dbReference type="Proteomes" id="UP001164746"/>
    </source>
</evidence>
<dbReference type="PROSITE" id="PS51406">
    <property type="entry name" value="FIBRINOGEN_C_2"/>
    <property type="match status" value="1"/>
</dbReference>
<sequence length="263" mass="30858">MTVSLCKLTDCEAVYASGGMKYLGDYYIMVRPDRSPTPFKVVCKIIEGAGWTVIQRRQDGRENFSRDWEDYKHGFGRLQGEFWLGNDNIHFLTTQEREKPRSQSIAYCIDNYTSIIQFSVAGDYELRVVLEDWEGGRHHAVYDRFRVSGEDQDFRLHVSGYHGDAGDSLTTYYHSHDGMAFSTYDRDNDRRLYDNCAEFYSGGWWFNDCFESHLNGMYYQYGDHDNYFVRNGIQWNTIHRYSSLKFVEMMVKPAKSPKLPNEI</sequence>
<dbReference type="EMBL" id="CP111015">
    <property type="protein sequence ID" value="WAR03813.1"/>
    <property type="molecule type" value="Genomic_DNA"/>
</dbReference>
<gene>
    <name evidence="5" type="ORF">MAR_010371</name>
</gene>
<feature type="domain" description="Fibrinogen C-terminal" evidence="4">
    <location>
        <begin position="2"/>
        <end position="255"/>
    </location>
</feature>
<dbReference type="PANTHER" id="PTHR47221">
    <property type="entry name" value="FIBRINOGEN ALPHA CHAIN"/>
    <property type="match status" value="1"/>
</dbReference>
<accession>A0ABY7E1E3</accession>
<organism evidence="5 6">
    <name type="scientific">Mya arenaria</name>
    <name type="common">Soft-shell clam</name>
    <dbReference type="NCBI Taxonomy" id="6604"/>
    <lineage>
        <taxon>Eukaryota</taxon>
        <taxon>Metazoa</taxon>
        <taxon>Spiralia</taxon>
        <taxon>Lophotrochozoa</taxon>
        <taxon>Mollusca</taxon>
        <taxon>Bivalvia</taxon>
        <taxon>Autobranchia</taxon>
        <taxon>Heteroconchia</taxon>
        <taxon>Euheterodonta</taxon>
        <taxon>Imparidentia</taxon>
        <taxon>Neoheterodontei</taxon>
        <taxon>Myida</taxon>
        <taxon>Myoidea</taxon>
        <taxon>Myidae</taxon>
        <taxon>Mya</taxon>
    </lineage>
</organism>
<dbReference type="CDD" id="cd00087">
    <property type="entry name" value="FReD"/>
    <property type="match status" value="1"/>
</dbReference>
<evidence type="ECO:0000259" key="4">
    <source>
        <dbReference type="PROSITE" id="PS51406"/>
    </source>
</evidence>
<dbReference type="InterPro" id="IPR020837">
    <property type="entry name" value="Fibrinogen_CS"/>
</dbReference>
<dbReference type="PANTHER" id="PTHR47221:SF7">
    <property type="entry name" value="FIBRINOGEN BETA CHAIN"/>
    <property type="match status" value="1"/>
</dbReference>
<evidence type="ECO:0000256" key="1">
    <source>
        <dbReference type="ARBA" id="ARBA00004613"/>
    </source>
</evidence>
<evidence type="ECO:0000256" key="3">
    <source>
        <dbReference type="ARBA" id="ARBA00023157"/>
    </source>
</evidence>